<dbReference type="InterPro" id="IPR012337">
    <property type="entry name" value="RNaseH-like_sf"/>
</dbReference>
<evidence type="ECO:0000259" key="2">
    <source>
        <dbReference type="Pfam" id="PF13456"/>
    </source>
</evidence>
<dbReference type="GO" id="GO:0004185">
    <property type="term" value="F:serine-type carboxypeptidase activity"/>
    <property type="evidence" value="ECO:0007669"/>
    <property type="project" value="InterPro"/>
</dbReference>
<evidence type="ECO:0000256" key="1">
    <source>
        <dbReference type="ARBA" id="ARBA00009431"/>
    </source>
</evidence>
<comment type="similarity">
    <text evidence="1">Belongs to the peptidase S10 family.</text>
</comment>
<dbReference type="InterPro" id="IPR001563">
    <property type="entry name" value="Peptidase_S10"/>
</dbReference>
<dbReference type="InterPro" id="IPR053151">
    <property type="entry name" value="RNase_H-like"/>
</dbReference>
<accession>A0A803NAW0</accession>
<dbReference type="InterPro" id="IPR029058">
    <property type="entry name" value="AB_hydrolase_fold"/>
</dbReference>
<dbReference type="Pfam" id="PF00450">
    <property type="entry name" value="Peptidase_S10"/>
    <property type="match status" value="1"/>
</dbReference>
<dbReference type="Gene3D" id="3.30.420.10">
    <property type="entry name" value="Ribonuclease H-like superfamily/Ribonuclease H"/>
    <property type="match status" value="1"/>
</dbReference>
<dbReference type="Gramene" id="AUR62043150-RA">
    <property type="protein sequence ID" value="AUR62043150-RA:cds"/>
    <property type="gene ID" value="AUR62043150"/>
</dbReference>
<feature type="domain" description="RNase H type-1" evidence="2">
    <location>
        <begin position="8"/>
        <end position="116"/>
    </location>
</feature>
<name>A0A803NAW0_CHEQI</name>
<dbReference type="SUPFAM" id="SSF53098">
    <property type="entry name" value="Ribonuclease H-like"/>
    <property type="match status" value="1"/>
</dbReference>
<dbReference type="InterPro" id="IPR044730">
    <property type="entry name" value="RNase_H-like_dom_plant"/>
</dbReference>
<dbReference type="EnsemblPlants" id="AUR62043150-RA">
    <property type="protein sequence ID" value="AUR62043150-RA:cds"/>
    <property type="gene ID" value="AUR62043150"/>
</dbReference>
<sequence length="197" mass="21335">MFPGNAVGLGVVIHDDKGLIVAAAVRRVVGDGTVVGAEALAVRLGVCLATRLGFLKVEVECDSLAVIKAIKKHTVWLTPFDLIIEDITMVGSSFVSFSCNHVRRNGNVVAHSMARMLPGVGDEQEVFDSFPQGIGCLNGFPPKDLEIGLPGQPKVRFRQFAGYIDLDDKTGRSLFYCFVEAEKYPDHKPLTLYLNGG</sequence>
<dbReference type="Pfam" id="PF13456">
    <property type="entry name" value="RVT_3"/>
    <property type="match status" value="1"/>
</dbReference>
<reference evidence="3" key="2">
    <citation type="submission" date="2021-03" db="UniProtKB">
        <authorList>
            <consortium name="EnsemblPlants"/>
        </authorList>
    </citation>
    <scope>IDENTIFICATION</scope>
</reference>
<dbReference type="PANTHER" id="PTHR47723">
    <property type="entry name" value="OS05G0353850 PROTEIN"/>
    <property type="match status" value="1"/>
</dbReference>
<dbReference type="PANTHER" id="PTHR47723:SF21">
    <property type="entry name" value="POLYNUCLEOTIDYL TRANSFERASE, RIBONUCLEASE H-LIKE SUPERFAMILY PROTEIN"/>
    <property type="match status" value="1"/>
</dbReference>
<dbReference type="SUPFAM" id="SSF53474">
    <property type="entry name" value="alpha/beta-Hydrolases"/>
    <property type="match status" value="1"/>
</dbReference>
<dbReference type="Proteomes" id="UP000596660">
    <property type="component" value="Unplaced"/>
</dbReference>
<dbReference type="CDD" id="cd06222">
    <property type="entry name" value="RNase_H_like"/>
    <property type="match status" value="1"/>
</dbReference>
<dbReference type="InterPro" id="IPR002156">
    <property type="entry name" value="RNaseH_domain"/>
</dbReference>
<evidence type="ECO:0000313" key="3">
    <source>
        <dbReference type="EnsemblPlants" id="AUR62043150-RA:cds"/>
    </source>
</evidence>
<proteinExistence type="inferred from homology"/>
<dbReference type="GO" id="GO:0003676">
    <property type="term" value="F:nucleic acid binding"/>
    <property type="evidence" value="ECO:0007669"/>
    <property type="project" value="InterPro"/>
</dbReference>
<keyword evidence="4" id="KW-1185">Reference proteome</keyword>
<evidence type="ECO:0000313" key="4">
    <source>
        <dbReference type="Proteomes" id="UP000596660"/>
    </source>
</evidence>
<reference evidence="3" key="1">
    <citation type="journal article" date="2017" name="Nature">
        <title>The genome of Chenopodium quinoa.</title>
        <authorList>
            <person name="Jarvis D.E."/>
            <person name="Ho Y.S."/>
            <person name="Lightfoot D.J."/>
            <person name="Schmoeckel S.M."/>
            <person name="Li B."/>
            <person name="Borm T.J.A."/>
            <person name="Ohyanagi H."/>
            <person name="Mineta K."/>
            <person name="Michell C.T."/>
            <person name="Saber N."/>
            <person name="Kharbatia N.M."/>
            <person name="Rupper R.R."/>
            <person name="Sharp A.R."/>
            <person name="Dally N."/>
            <person name="Boughton B.A."/>
            <person name="Woo Y.H."/>
            <person name="Gao G."/>
            <person name="Schijlen E.G.W.M."/>
            <person name="Guo X."/>
            <person name="Momin A.A."/>
            <person name="Negrao S."/>
            <person name="Al-Babili S."/>
            <person name="Gehring C."/>
            <person name="Roessner U."/>
            <person name="Jung C."/>
            <person name="Murphy K."/>
            <person name="Arold S.T."/>
            <person name="Gojobori T."/>
            <person name="van der Linden C.G."/>
            <person name="van Loo E.N."/>
            <person name="Jellen E.N."/>
            <person name="Maughan P.J."/>
            <person name="Tester M."/>
        </authorList>
    </citation>
    <scope>NUCLEOTIDE SEQUENCE [LARGE SCALE GENOMIC DNA]</scope>
    <source>
        <strain evidence="3">cv. PI 614886</strain>
    </source>
</reference>
<organism evidence="3 4">
    <name type="scientific">Chenopodium quinoa</name>
    <name type="common">Quinoa</name>
    <dbReference type="NCBI Taxonomy" id="63459"/>
    <lineage>
        <taxon>Eukaryota</taxon>
        <taxon>Viridiplantae</taxon>
        <taxon>Streptophyta</taxon>
        <taxon>Embryophyta</taxon>
        <taxon>Tracheophyta</taxon>
        <taxon>Spermatophyta</taxon>
        <taxon>Magnoliopsida</taxon>
        <taxon>eudicotyledons</taxon>
        <taxon>Gunneridae</taxon>
        <taxon>Pentapetalae</taxon>
        <taxon>Caryophyllales</taxon>
        <taxon>Chenopodiaceae</taxon>
        <taxon>Chenopodioideae</taxon>
        <taxon>Atripliceae</taxon>
        <taxon>Chenopodium</taxon>
    </lineage>
</organism>
<dbReference type="GO" id="GO:0004523">
    <property type="term" value="F:RNA-DNA hybrid ribonuclease activity"/>
    <property type="evidence" value="ECO:0007669"/>
    <property type="project" value="InterPro"/>
</dbReference>
<dbReference type="InterPro" id="IPR036397">
    <property type="entry name" value="RNaseH_sf"/>
</dbReference>
<dbReference type="Gene3D" id="3.40.50.1820">
    <property type="entry name" value="alpha/beta hydrolase"/>
    <property type="match status" value="1"/>
</dbReference>
<protein>
    <recommendedName>
        <fullName evidence="2">RNase H type-1 domain-containing protein</fullName>
    </recommendedName>
</protein>
<dbReference type="AlphaFoldDB" id="A0A803NAW0"/>
<dbReference type="GO" id="GO:0006508">
    <property type="term" value="P:proteolysis"/>
    <property type="evidence" value="ECO:0007669"/>
    <property type="project" value="InterPro"/>
</dbReference>